<evidence type="ECO:0000313" key="2">
    <source>
        <dbReference type="Proteomes" id="UP001162501"/>
    </source>
</evidence>
<protein>
    <submittedName>
        <fullName evidence="1">Uncharacterized protein</fullName>
    </submittedName>
</protein>
<sequence length="84" mass="9029">MGCVRPPQVPRFTPKVTRCGSPCSIDLDGPRIPQTEAALKPFGYFLTAEEEAVPAAVRQRSDVPGAQPRGPMDAVRPNIVSPTE</sequence>
<proteinExistence type="predicted"/>
<name>A0AC59ZL58_RANTA</name>
<organism evidence="1 2">
    <name type="scientific">Rangifer tarandus platyrhynchus</name>
    <name type="common">Svalbard reindeer</name>
    <dbReference type="NCBI Taxonomy" id="3082113"/>
    <lineage>
        <taxon>Eukaryota</taxon>
        <taxon>Metazoa</taxon>
        <taxon>Chordata</taxon>
        <taxon>Craniata</taxon>
        <taxon>Vertebrata</taxon>
        <taxon>Euteleostomi</taxon>
        <taxon>Mammalia</taxon>
        <taxon>Eutheria</taxon>
        <taxon>Laurasiatheria</taxon>
        <taxon>Artiodactyla</taxon>
        <taxon>Ruminantia</taxon>
        <taxon>Pecora</taxon>
        <taxon>Cervidae</taxon>
        <taxon>Odocoileinae</taxon>
        <taxon>Rangifer</taxon>
    </lineage>
</organism>
<reference evidence="1" key="1">
    <citation type="submission" date="2023-05" db="EMBL/GenBank/DDBJ databases">
        <authorList>
            <consortium name="ELIXIR-Norway"/>
        </authorList>
    </citation>
    <scope>NUCLEOTIDE SEQUENCE</scope>
</reference>
<reference evidence="1" key="2">
    <citation type="submission" date="2025-03" db="EMBL/GenBank/DDBJ databases">
        <authorList>
            <consortium name="ELIXIR-Norway"/>
            <consortium name="Elixir Norway"/>
        </authorList>
    </citation>
    <scope>NUCLEOTIDE SEQUENCE</scope>
</reference>
<accession>A0AC59ZL58</accession>
<dbReference type="EMBL" id="OX596087">
    <property type="protein sequence ID" value="CAN0453861.1"/>
    <property type="molecule type" value="Genomic_DNA"/>
</dbReference>
<dbReference type="Proteomes" id="UP001162501">
    <property type="component" value="Chromosome 3"/>
</dbReference>
<gene>
    <name evidence="1" type="ORF">MRATA1EN22A_LOCUS19794</name>
</gene>
<evidence type="ECO:0000313" key="1">
    <source>
        <dbReference type="EMBL" id="CAN0453861.1"/>
    </source>
</evidence>